<dbReference type="PANTHER" id="PTHR31099:SF28">
    <property type="entry name" value="F5J5.12"/>
    <property type="match status" value="1"/>
</dbReference>
<name>A0A7J0EDV1_9ERIC</name>
<evidence type="ECO:0000313" key="2">
    <source>
        <dbReference type="EMBL" id="GFY84512.1"/>
    </source>
</evidence>
<dbReference type="AlphaFoldDB" id="A0A7J0EDV1"/>
<comment type="caution">
    <text evidence="2">The sequence shown here is derived from an EMBL/GenBank/DDBJ whole genome shotgun (WGS) entry which is preliminary data.</text>
</comment>
<protein>
    <submittedName>
        <fullName evidence="2">Uncharacterized protein</fullName>
    </submittedName>
</protein>
<dbReference type="PANTHER" id="PTHR31099">
    <property type="entry name" value="OS06G0165300 PROTEIN"/>
    <property type="match status" value="1"/>
</dbReference>
<dbReference type="EMBL" id="BJWL01000003">
    <property type="protein sequence ID" value="GFY84512.1"/>
    <property type="molecule type" value="Genomic_DNA"/>
</dbReference>
<gene>
    <name evidence="2" type="ORF">Acr_03g0012860</name>
</gene>
<feature type="region of interest" description="Disordered" evidence="1">
    <location>
        <begin position="409"/>
        <end position="429"/>
    </location>
</feature>
<organism evidence="2 3">
    <name type="scientific">Actinidia rufa</name>
    <dbReference type="NCBI Taxonomy" id="165716"/>
    <lineage>
        <taxon>Eukaryota</taxon>
        <taxon>Viridiplantae</taxon>
        <taxon>Streptophyta</taxon>
        <taxon>Embryophyta</taxon>
        <taxon>Tracheophyta</taxon>
        <taxon>Spermatophyta</taxon>
        <taxon>Magnoliopsida</taxon>
        <taxon>eudicotyledons</taxon>
        <taxon>Gunneridae</taxon>
        <taxon>Pentapetalae</taxon>
        <taxon>asterids</taxon>
        <taxon>Ericales</taxon>
        <taxon>Actinidiaceae</taxon>
        <taxon>Actinidia</taxon>
    </lineage>
</organism>
<feature type="region of interest" description="Disordered" evidence="1">
    <location>
        <begin position="218"/>
        <end position="244"/>
    </location>
</feature>
<evidence type="ECO:0000256" key="1">
    <source>
        <dbReference type="SAM" id="MobiDB-lite"/>
    </source>
</evidence>
<accession>A0A7J0EDV1</accession>
<keyword evidence="3" id="KW-1185">Reference proteome</keyword>
<proteinExistence type="predicted"/>
<dbReference type="Proteomes" id="UP000585474">
    <property type="component" value="Unassembled WGS sequence"/>
</dbReference>
<sequence length="429" mass="47461">MTDEVNQSPSSPMEGSPDVNPLIAIHPFVEENYTIMTLEELNALRETYSFPPGVRVRLLDEGANITSARPGEVAFYEAAFPASLRFPLHSTIRLILQFYNICLAQLVPNAWRSIACSMAMWRARNKKAMLGGYPSNVKGWKSKFFFVSGDEWEIPEGTSCEGAPRVLRTWGIPGDEPKVFEKIFRSVEKTGRFSVPVLLESKSFSCVFSPGSMASRTVGDKIPRGDASSSSDDVGKGGETYAGSNGDEALPCDRRWCSARLWPSVAGRLGSRHLFKRGELLPWKLRLLAFRSWLPTSNNNWLSPVLASSTGLSQDEELAKMKSDRDSLADKLERSGVLVNELREALDKAKEFAVDEFKSSSEFVVAVEDSASKYFGKGFDFCKVQLRRHHPNLAIDLEGTVVDQDLLAEQDEAAEENEKEKVGENGGGG</sequence>
<evidence type="ECO:0000313" key="3">
    <source>
        <dbReference type="Proteomes" id="UP000585474"/>
    </source>
</evidence>
<reference evidence="2 3" key="1">
    <citation type="submission" date="2019-07" db="EMBL/GenBank/DDBJ databases">
        <title>De Novo Assembly of kiwifruit Actinidia rufa.</title>
        <authorList>
            <person name="Sugita-Konishi S."/>
            <person name="Sato K."/>
            <person name="Mori E."/>
            <person name="Abe Y."/>
            <person name="Kisaki G."/>
            <person name="Hamano K."/>
            <person name="Suezawa K."/>
            <person name="Otani M."/>
            <person name="Fukuda T."/>
            <person name="Manabe T."/>
            <person name="Gomi K."/>
            <person name="Tabuchi M."/>
            <person name="Akimitsu K."/>
            <person name="Kataoka I."/>
        </authorList>
    </citation>
    <scope>NUCLEOTIDE SEQUENCE [LARGE SCALE GENOMIC DNA]</scope>
    <source>
        <strain evidence="3">cv. Fuchu</strain>
    </source>
</reference>